<dbReference type="Gene3D" id="3.90.1300.10">
    <property type="entry name" value="Amidase signature (AS) domain"/>
    <property type="match status" value="1"/>
</dbReference>
<dbReference type="InterPro" id="IPR036928">
    <property type="entry name" value="AS_sf"/>
</dbReference>
<reference evidence="3 4" key="1">
    <citation type="journal article" date="2021" name="Commun. Biol.">
        <title>The genome of Shorea leprosula (Dipterocarpaceae) highlights the ecological relevance of drought in aseasonal tropical rainforests.</title>
        <authorList>
            <person name="Ng K.K.S."/>
            <person name="Kobayashi M.J."/>
            <person name="Fawcett J.A."/>
            <person name="Hatakeyama M."/>
            <person name="Paape T."/>
            <person name="Ng C.H."/>
            <person name="Ang C.C."/>
            <person name="Tnah L.H."/>
            <person name="Lee C.T."/>
            <person name="Nishiyama T."/>
            <person name="Sese J."/>
            <person name="O'Brien M.J."/>
            <person name="Copetti D."/>
            <person name="Mohd Noor M.I."/>
            <person name="Ong R.C."/>
            <person name="Putra M."/>
            <person name="Sireger I.Z."/>
            <person name="Indrioko S."/>
            <person name="Kosugi Y."/>
            <person name="Izuno A."/>
            <person name="Isagi Y."/>
            <person name="Lee S.L."/>
            <person name="Shimizu K.K."/>
        </authorList>
    </citation>
    <scope>NUCLEOTIDE SEQUENCE [LARGE SCALE GENOMIC DNA]</scope>
    <source>
        <strain evidence="3">214</strain>
    </source>
</reference>
<evidence type="ECO:0000256" key="1">
    <source>
        <dbReference type="SAM" id="SignalP"/>
    </source>
</evidence>
<dbReference type="PANTHER" id="PTHR42678:SF34">
    <property type="entry name" value="OS04G0183300 PROTEIN"/>
    <property type="match status" value="1"/>
</dbReference>
<dbReference type="EMBL" id="BPVZ01000056">
    <property type="protein sequence ID" value="GKV20978.1"/>
    <property type="molecule type" value="Genomic_DNA"/>
</dbReference>
<feature type="signal peptide" evidence="1">
    <location>
        <begin position="1"/>
        <end position="32"/>
    </location>
</feature>
<dbReference type="PANTHER" id="PTHR42678">
    <property type="entry name" value="AMIDASE"/>
    <property type="match status" value="1"/>
</dbReference>
<organism evidence="3 4">
    <name type="scientific">Rubroshorea leprosula</name>
    <dbReference type="NCBI Taxonomy" id="152421"/>
    <lineage>
        <taxon>Eukaryota</taxon>
        <taxon>Viridiplantae</taxon>
        <taxon>Streptophyta</taxon>
        <taxon>Embryophyta</taxon>
        <taxon>Tracheophyta</taxon>
        <taxon>Spermatophyta</taxon>
        <taxon>Magnoliopsida</taxon>
        <taxon>eudicotyledons</taxon>
        <taxon>Gunneridae</taxon>
        <taxon>Pentapetalae</taxon>
        <taxon>rosids</taxon>
        <taxon>malvids</taxon>
        <taxon>Malvales</taxon>
        <taxon>Dipterocarpaceae</taxon>
        <taxon>Rubroshorea</taxon>
    </lineage>
</organism>
<proteinExistence type="predicted"/>
<evidence type="ECO:0000313" key="4">
    <source>
        <dbReference type="Proteomes" id="UP001054252"/>
    </source>
</evidence>
<dbReference type="Proteomes" id="UP001054252">
    <property type="component" value="Unassembled WGS sequence"/>
</dbReference>
<dbReference type="SUPFAM" id="SSF75304">
    <property type="entry name" value="Amidase signature (AS) enzymes"/>
    <property type="match status" value="1"/>
</dbReference>
<dbReference type="Pfam" id="PF01425">
    <property type="entry name" value="Amidase"/>
    <property type="match status" value="1"/>
</dbReference>
<comment type="caution">
    <text evidence="3">The sequence shown here is derived from an EMBL/GenBank/DDBJ whole genome shotgun (WGS) entry which is preliminary data.</text>
</comment>
<protein>
    <recommendedName>
        <fullName evidence="2">Amidase domain-containing protein</fullName>
    </recommendedName>
</protein>
<evidence type="ECO:0000259" key="2">
    <source>
        <dbReference type="Pfam" id="PF01425"/>
    </source>
</evidence>
<sequence>MANNISPGSFSLFSLLLMIVLSISSSGSRVHAFSIEEATIKDIQHAFKHSRLTSRKLVEFYIQEISKLNPVLRGVIEVNPDALYQADVADKERRARARGSLSCLHGIPILLKDNIATKDKLNTTAGSIALLGSVVPRDAGVVKKLRKAGAIILGKASMSEWAGFRSTTAPNGWSARGGQGKNPYVLTADPCGSSSGSAISVASNIVAVSLGTETDGSILCPASANSVVGIKPTVGLTSRAGVIPVSHRQDTIGPICRTVSDAVYVLDAIAGLDYNDKATRKASRHIPYGGYRQFLKPHWLKGKRLGIVRNPFFDFSNGSALTQAFESHFNTLRLRFGR</sequence>
<keyword evidence="1" id="KW-0732">Signal</keyword>
<feature type="chain" id="PRO_5043842775" description="Amidase domain-containing protein" evidence="1">
    <location>
        <begin position="33"/>
        <end position="338"/>
    </location>
</feature>
<accession>A0AAV5K234</accession>
<evidence type="ECO:0000313" key="3">
    <source>
        <dbReference type="EMBL" id="GKV20978.1"/>
    </source>
</evidence>
<dbReference type="InterPro" id="IPR023631">
    <property type="entry name" value="Amidase_dom"/>
</dbReference>
<feature type="domain" description="Amidase" evidence="2">
    <location>
        <begin position="57"/>
        <end position="332"/>
    </location>
</feature>
<gene>
    <name evidence="3" type="ORF">SLEP1_g31017</name>
</gene>
<keyword evidence="4" id="KW-1185">Reference proteome</keyword>
<dbReference type="AlphaFoldDB" id="A0AAV5K234"/>
<name>A0AAV5K234_9ROSI</name>